<feature type="coiled-coil region" evidence="1">
    <location>
        <begin position="38"/>
        <end position="65"/>
    </location>
</feature>
<keyword evidence="4" id="KW-1185">Reference proteome</keyword>
<feature type="compositionally biased region" description="Polar residues" evidence="2">
    <location>
        <begin position="105"/>
        <end position="119"/>
    </location>
</feature>
<comment type="caution">
    <text evidence="3">The sequence shown here is derived from an EMBL/GenBank/DDBJ whole genome shotgun (WGS) entry which is preliminary data.</text>
</comment>
<reference evidence="3" key="1">
    <citation type="submission" date="2021-02" db="EMBL/GenBank/DDBJ databases">
        <authorList>
            <person name="Nowell W R."/>
        </authorList>
    </citation>
    <scope>NUCLEOTIDE SEQUENCE</scope>
</reference>
<organism evidence="3 4">
    <name type="scientific">Adineta steineri</name>
    <dbReference type="NCBI Taxonomy" id="433720"/>
    <lineage>
        <taxon>Eukaryota</taxon>
        <taxon>Metazoa</taxon>
        <taxon>Spiralia</taxon>
        <taxon>Gnathifera</taxon>
        <taxon>Rotifera</taxon>
        <taxon>Eurotatoria</taxon>
        <taxon>Bdelloidea</taxon>
        <taxon>Adinetida</taxon>
        <taxon>Adinetidae</taxon>
        <taxon>Adineta</taxon>
    </lineage>
</organism>
<feature type="compositionally biased region" description="Low complexity" evidence="2">
    <location>
        <begin position="361"/>
        <end position="376"/>
    </location>
</feature>
<evidence type="ECO:0000256" key="1">
    <source>
        <dbReference type="SAM" id="Coils"/>
    </source>
</evidence>
<evidence type="ECO:0000313" key="3">
    <source>
        <dbReference type="EMBL" id="CAF0852622.1"/>
    </source>
</evidence>
<dbReference type="Proteomes" id="UP000663832">
    <property type="component" value="Unassembled WGS sequence"/>
</dbReference>
<keyword evidence="1" id="KW-0175">Coiled coil</keyword>
<dbReference type="EMBL" id="CAJNOM010000029">
    <property type="protein sequence ID" value="CAF0852622.1"/>
    <property type="molecule type" value="Genomic_DNA"/>
</dbReference>
<feature type="compositionally biased region" description="Basic and acidic residues" evidence="2">
    <location>
        <begin position="430"/>
        <end position="446"/>
    </location>
</feature>
<feature type="region of interest" description="Disordered" evidence="2">
    <location>
        <begin position="355"/>
        <end position="394"/>
    </location>
</feature>
<protein>
    <submittedName>
        <fullName evidence="3">Uncharacterized protein</fullName>
    </submittedName>
</protein>
<dbReference type="AlphaFoldDB" id="A0A813WF83"/>
<feature type="region of interest" description="Disordered" evidence="2">
    <location>
        <begin position="430"/>
        <end position="469"/>
    </location>
</feature>
<evidence type="ECO:0000313" key="4">
    <source>
        <dbReference type="Proteomes" id="UP000663832"/>
    </source>
</evidence>
<gene>
    <name evidence="3" type="ORF">QVE165_LOCUS6922</name>
</gene>
<dbReference type="OrthoDB" id="10016032at2759"/>
<evidence type="ECO:0000256" key="2">
    <source>
        <dbReference type="SAM" id="MobiDB-lite"/>
    </source>
</evidence>
<feature type="region of interest" description="Disordered" evidence="2">
    <location>
        <begin position="143"/>
        <end position="165"/>
    </location>
</feature>
<sequence length="469" mass="54380">MAWVERMIPSEQDEQFESWRKEFQQERLLRIVREREIMKETAKRCKSYQAREQEANEAIERKRQAILAQRKAATVQATMRFQRNLPGFTVMDPDKFDRAIETITGRQLSNRSTPRRVTTQQHQQQQQRPKSNITFRRSISMEELGSQQYQQQQQQITNPYKTEQRHQTILARTNSVTHIPQHNNQVQYTSPLQEVQRRVLNDFAAQVQSTINQQQQQQQQQQQFDETNTWDRESIDSLEESNSYQPQQIISSHNISGPIVRPTQVINIQTKQTQQPSTVNNSAFKTMTIDDQQEILRRSYHESFFVKNTPVTGNEQVNAWLGAGKISLVPNKHTDIIDKPSSLDGIDSEINGRRKSILKRSPSVDSNSKNSVKNTKQIVPPKKSTAPQTRTIGEKSRVKDSLDVINTKLLKEIEIQKKTVRFASDTDSERCASDTRLVKQSDRDNEQQTPLRRIQSAAILTLPNRPPIK</sequence>
<proteinExistence type="predicted"/>
<feature type="region of interest" description="Disordered" evidence="2">
    <location>
        <begin position="105"/>
        <end position="131"/>
    </location>
</feature>
<accession>A0A813WF83</accession>
<name>A0A813WF83_9BILA</name>